<dbReference type="SMART" id="SM00471">
    <property type="entry name" value="HDc"/>
    <property type="match status" value="1"/>
</dbReference>
<protein>
    <submittedName>
        <fullName evidence="3">Deoxyguanosinetriphosphate triphosphohydrolase</fullName>
    </submittedName>
</protein>
<gene>
    <name evidence="3" type="ORF">FEF26_05780</name>
</gene>
<evidence type="ECO:0000313" key="3">
    <source>
        <dbReference type="EMBL" id="TLP98138.1"/>
    </source>
</evidence>
<dbReference type="Proteomes" id="UP000310458">
    <property type="component" value="Unassembled WGS sequence"/>
</dbReference>
<feature type="domain" description="HD" evidence="2">
    <location>
        <begin position="75"/>
        <end position="229"/>
    </location>
</feature>
<accession>A0A5R9BC09</accession>
<dbReference type="PROSITE" id="PS51831">
    <property type="entry name" value="HD"/>
    <property type="match status" value="1"/>
</dbReference>
<sequence length="441" mass="49160">MSVRNVERIEGQYSALAPGYTEADEDRWVPEHGKSAYRSSFERDRARLLHSSALRRLGAKTQVVSPSSDDFSRTRLTHSLEVAQVGRELGRMLGCDPDVVDAACLSHDLGHPPFGHHGEKVLNELAAHIGGFEGNAQTLRILCRLETKRFHPDGRSAGLNLTRASLDAAVKYPWRAHEAPLTPDGTRSQKFGAYEDDLEAFTWMRAGVEGTRKSMEAQVMDAADDIAYSVHDVEDGIVNGRFQLKFLQDSVQRARVIQTAQEWYLPETPEDQVDAAIARLEASENWVRESDGSRRALAALKNMTSELIGRFCHDFWSATRSAHGEKPLVRHEADLVIPQQTLEEICVMKGIAAHYIMASREQLPVYKRQSDVLQALHGLLMETGDQFLEPPFQADFRSADDDAGRHRAIIDQIASLTDGACLEWYATLVRGQPVTNALFAS</sequence>
<keyword evidence="4" id="KW-1185">Reference proteome</keyword>
<dbReference type="InterPro" id="IPR003607">
    <property type="entry name" value="HD/PDEase_dom"/>
</dbReference>
<dbReference type="Pfam" id="PF13286">
    <property type="entry name" value="HD_assoc"/>
    <property type="match status" value="1"/>
</dbReference>
<dbReference type="NCBIfam" id="NF002829">
    <property type="entry name" value="PRK03007.1"/>
    <property type="match status" value="1"/>
</dbReference>
<evidence type="ECO:0000259" key="2">
    <source>
        <dbReference type="PROSITE" id="PS51831"/>
    </source>
</evidence>
<dbReference type="InterPro" id="IPR050135">
    <property type="entry name" value="dGTPase-like"/>
</dbReference>
<dbReference type="OrthoDB" id="9803619at2"/>
<dbReference type="CDD" id="cd00077">
    <property type="entry name" value="HDc"/>
    <property type="match status" value="1"/>
</dbReference>
<keyword evidence="1 3" id="KW-0378">Hydrolase</keyword>
<name>A0A5R9BC09_9MICC</name>
<dbReference type="InterPro" id="IPR006674">
    <property type="entry name" value="HD_domain"/>
</dbReference>
<dbReference type="Gene3D" id="1.10.3210.10">
    <property type="entry name" value="Hypothetical protein af1432"/>
    <property type="match status" value="1"/>
</dbReference>
<comment type="caution">
    <text evidence="3">The sequence shown here is derived from an EMBL/GenBank/DDBJ whole genome shotgun (WGS) entry which is preliminary data.</text>
</comment>
<dbReference type="InterPro" id="IPR006261">
    <property type="entry name" value="dGTPase"/>
</dbReference>
<dbReference type="PANTHER" id="PTHR11373:SF32">
    <property type="entry name" value="DEOXYGUANOSINETRIPHOSPHATE TRIPHOSPHOHYDROLASE"/>
    <property type="match status" value="1"/>
</dbReference>
<dbReference type="PANTHER" id="PTHR11373">
    <property type="entry name" value="DEOXYNUCLEOSIDE TRIPHOSPHATE TRIPHOSPHOHYDROLASE"/>
    <property type="match status" value="1"/>
</dbReference>
<dbReference type="Pfam" id="PF01966">
    <property type="entry name" value="HD"/>
    <property type="match status" value="1"/>
</dbReference>
<organism evidence="3 4">
    <name type="scientific">Nesterenkonia salmonea</name>
    <dbReference type="NCBI Taxonomy" id="1804987"/>
    <lineage>
        <taxon>Bacteria</taxon>
        <taxon>Bacillati</taxon>
        <taxon>Actinomycetota</taxon>
        <taxon>Actinomycetes</taxon>
        <taxon>Micrococcales</taxon>
        <taxon>Micrococcaceae</taxon>
        <taxon>Nesterenkonia</taxon>
    </lineage>
</organism>
<dbReference type="SUPFAM" id="SSF109604">
    <property type="entry name" value="HD-domain/PDEase-like"/>
    <property type="match status" value="1"/>
</dbReference>
<dbReference type="AlphaFoldDB" id="A0A5R9BC09"/>
<reference evidence="3 4" key="1">
    <citation type="submission" date="2019-05" db="EMBL/GenBank/DDBJ databases">
        <title>Nesterenkonia sp. GY074 isolated from the Southern Atlantic Ocean.</title>
        <authorList>
            <person name="Zhang G."/>
        </authorList>
    </citation>
    <scope>NUCLEOTIDE SEQUENCE [LARGE SCALE GENOMIC DNA]</scope>
    <source>
        <strain evidence="3 4">GY074</strain>
    </source>
</reference>
<evidence type="ECO:0000313" key="4">
    <source>
        <dbReference type="Proteomes" id="UP000310458"/>
    </source>
</evidence>
<dbReference type="GO" id="GO:0008832">
    <property type="term" value="F:dGTPase activity"/>
    <property type="evidence" value="ECO:0007669"/>
    <property type="project" value="TreeGrafter"/>
</dbReference>
<dbReference type="RefSeq" id="WP_138252591.1">
    <property type="nucleotide sequence ID" value="NZ_VAVZ01000012.1"/>
</dbReference>
<evidence type="ECO:0000256" key="1">
    <source>
        <dbReference type="ARBA" id="ARBA00022801"/>
    </source>
</evidence>
<dbReference type="EMBL" id="VAVZ01000012">
    <property type="protein sequence ID" value="TLP98138.1"/>
    <property type="molecule type" value="Genomic_DNA"/>
</dbReference>
<dbReference type="InterPro" id="IPR026875">
    <property type="entry name" value="PHydrolase_assoc_dom"/>
</dbReference>
<dbReference type="GO" id="GO:0006203">
    <property type="term" value="P:dGTP catabolic process"/>
    <property type="evidence" value="ECO:0007669"/>
    <property type="project" value="TreeGrafter"/>
</dbReference>
<proteinExistence type="predicted"/>
<dbReference type="NCBIfam" id="TIGR01353">
    <property type="entry name" value="dGTP_triPase"/>
    <property type="match status" value="1"/>
</dbReference>